<evidence type="ECO:0000256" key="2">
    <source>
        <dbReference type="ARBA" id="ARBA00022679"/>
    </source>
</evidence>
<keyword evidence="7" id="KW-1185">Reference proteome</keyword>
<dbReference type="KEGG" id="fcy:FRACYDRAFT_239894"/>
<dbReference type="PANTHER" id="PTHR14614">
    <property type="entry name" value="HEPATOCELLULAR CARCINOMA-ASSOCIATED ANTIGEN"/>
    <property type="match status" value="1"/>
</dbReference>
<feature type="compositionally biased region" description="Acidic residues" evidence="5">
    <location>
        <begin position="365"/>
        <end position="374"/>
    </location>
</feature>
<dbReference type="OrthoDB" id="73931at2759"/>
<evidence type="ECO:0000256" key="1">
    <source>
        <dbReference type="ARBA" id="ARBA00022603"/>
    </source>
</evidence>
<dbReference type="EMBL" id="KV784359">
    <property type="protein sequence ID" value="OEU15217.1"/>
    <property type="molecule type" value="Genomic_DNA"/>
</dbReference>
<gene>
    <name evidence="6" type="ORF">FRACYDRAFT_239894</name>
</gene>
<dbReference type="GO" id="GO:0008168">
    <property type="term" value="F:methyltransferase activity"/>
    <property type="evidence" value="ECO:0007669"/>
    <property type="project" value="UniProtKB-KW"/>
</dbReference>
<dbReference type="InParanoid" id="A0A1E7FAN8"/>
<evidence type="ECO:0000256" key="3">
    <source>
        <dbReference type="ARBA" id="ARBA00022691"/>
    </source>
</evidence>
<feature type="compositionally biased region" description="Polar residues" evidence="5">
    <location>
        <begin position="1"/>
        <end position="13"/>
    </location>
</feature>
<feature type="region of interest" description="Disordered" evidence="5">
    <location>
        <begin position="157"/>
        <end position="180"/>
    </location>
</feature>
<dbReference type="InterPro" id="IPR029063">
    <property type="entry name" value="SAM-dependent_MTases_sf"/>
</dbReference>
<name>A0A1E7FAN8_9STRA</name>
<sequence length="506" mass="57341">MNIINSECEQQSANEKKDDNEEENDTIIEEDWSHHLWPSSPTIKEEKKKKNQTTDDDVDVLTQKQQQQPPRFSYYDTISFPLSSTSTDTDTHYSQQQQQQQQQPLITMKLRCMDSLTPIDMINLSTGKCDETGNRIWMGSLLFIECMVRPLQQYCTSSSSLSQNPSSSSSSSSPTMMTEETQKQLFNLRKKLFDRRQILELGTGTGASLISIGLVGMNNNNINNNNSSNKNQDIRPTKMTFTDNDMNVLSLCKINCEINLGKKNSTTTTTTNSDKSINNNTDDSNDYNNNDNDYYTVCRLDWGGSRMQHQKEGELLRGSQDTIIATDVIYDLSAINILFDTAYYLLKDNNNNDHHDGKCSSREDNYDDDDDDQGSIEGRYKKRDNDEGGYFVLSHVPRAAIECEPNQIRQELEKCILKAARKYNFTPIGNSNADFNLLINENDHAIRPNTLMNIYSDSNSGRINGNNSSSNSSNDKSSSQDIISSTEYDYEELHAVGASIMIFVKN</sequence>
<feature type="region of interest" description="Disordered" evidence="5">
    <location>
        <begin position="457"/>
        <end position="480"/>
    </location>
</feature>
<dbReference type="GO" id="GO:0005634">
    <property type="term" value="C:nucleus"/>
    <property type="evidence" value="ECO:0007669"/>
    <property type="project" value="TreeGrafter"/>
</dbReference>
<keyword evidence="1" id="KW-0489">Methyltransferase</keyword>
<feature type="compositionally biased region" description="Low complexity" evidence="5">
    <location>
        <begin position="157"/>
        <end position="173"/>
    </location>
</feature>
<accession>A0A1E7FAN8</accession>
<evidence type="ECO:0000256" key="5">
    <source>
        <dbReference type="SAM" id="MobiDB-lite"/>
    </source>
</evidence>
<dbReference type="Gene3D" id="3.40.50.150">
    <property type="entry name" value="Vaccinia Virus protein VP39"/>
    <property type="match status" value="1"/>
</dbReference>
<dbReference type="Proteomes" id="UP000095751">
    <property type="component" value="Unassembled WGS sequence"/>
</dbReference>
<evidence type="ECO:0000256" key="4">
    <source>
        <dbReference type="ARBA" id="ARBA00043988"/>
    </source>
</evidence>
<evidence type="ECO:0008006" key="8">
    <source>
        <dbReference type="Google" id="ProtNLM"/>
    </source>
</evidence>
<organism evidence="6 7">
    <name type="scientific">Fragilariopsis cylindrus CCMP1102</name>
    <dbReference type="NCBI Taxonomy" id="635003"/>
    <lineage>
        <taxon>Eukaryota</taxon>
        <taxon>Sar</taxon>
        <taxon>Stramenopiles</taxon>
        <taxon>Ochrophyta</taxon>
        <taxon>Bacillariophyta</taxon>
        <taxon>Bacillariophyceae</taxon>
        <taxon>Bacillariophycidae</taxon>
        <taxon>Bacillariales</taxon>
        <taxon>Bacillariaceae</taxon>
        <taxon>Fragilariopsis</taxon>
    </lineage>
</organism>
<proteinExistence type="inferred from homology"/>
<dbReference type="PANTHER" id="PTHR14614:SF164">
    <property type="entry name" value="HISTONE-ARGININE METHYLTRANSFERASE METTL23"/>
    <property type="match status" value="1"/>
</dbReference>
<feature type="region of interest" description="Disordered" evidence="5">
    <location>
        <begin position="264"/>
        <end position="288"/>
    </location>
</feature>
<comment type="similarity">
    <text evidence="4">Belongs to the methyltransferase superfamily. METTL23 family.</text>
</comment>
<feature type="compositionally biased region" description="Basic and acidic residues" evidence="5">
    <location>
        <begin position="355"/>
        <end position="364"/>
    </location>
</feature>
<dbReference type="SUPFAM" id="SSF53335">
    <property type="entry name" value="S-adenosyl-L-methionine-dependent methyltransferases"/>
    <property type="match status" value="1"/>
</dbReference>
<keyword evidence="2" id="KW-0808">Transferase</keyword>
<reference evidence="6 7" key="1">
    <citation type="submission" date="2016-09" db="EMBL/GenBank/DDBJ databases">
        <title>Extensive genetic diversity and differential bi-allelic expression allows diatom success in the polar Southern Ocean.</title>
        <authorList>
            <consortium name="DOE Joint Genome Institute"/>
            <person name="Mock T."/>
            <person name="Otillar R.P."/>
            <person name="Strauss J."/>
            <person name="Dupont C."/>
            <person name="Frickenhaus S."/>
            <person name="Maumus F."/>
            <person name="Mcmullan M."/>
            <person name="Sanges R."/>
            <person name="Schmutz J."/>
            <person name="Toseland A."/>
            <person name="Valas R."/>
            <person name="Veluchamy A."/>
            <person name="Ward B.J."/>
            <person name="Allen A."/>
            <person name="Barry K."/>
            <person name="Falciatore A."/>
            <person name="Ferrante M."/>
            <person name="Fortunato A.E."/>
            <person name="Gloeckner G."/>
            <person name="Gruber A."/>
            <person name="Hipkin R."/>
            <person name="Janech M."/>
            <person name="Kroth P."/>
            <person name="Leese F."/>
            <person name="Lindquist E."/>
            <person name="Lyon B.R."/>
            <person name="Martin J."/>
            <person name="Mayer C."/>
            <person name="Parker M."/>
            <person name="Quesneville H."/>
            <person name="Raymond J."/>
            <person name="Uhlig C."/>
            <person name="Valentin K.U."/>
            <person name="Worden A.Z."/>
            <person name="Armbrust E.V."/>
            <person name="Bowler C."/>
            <person name="Green B."/>
            <person name="Moulton V."/>
            <person name="Van Oosterhout C."/>
            <person name="Grigoriev I."/>
        </authorList>
    </citation>
    <scope>NUCLEOTIDE SEQUENCE [LARGE SCALE GENOMIC DNA]</scope>
    <source>
        <strain evidence="6 7">CCMP1102</strain>
    </source>
</reference>
<dbReference type="InterPro" id="IPR019410">
    <property type="entry name" value="Methyltransf_16"/>
</dbReference>
<keyword evidence="3" id="KW-0949">S-adenosyl-L-methionine</keyword>
<evidence type="ECO:0000313" key="6">
    <source>
        <dbReference type="EMBL" id="OEU15217.1"/>
    </source>
</evidence>
<dbReference type="GO" id="GO:0032259">
    <property type="term" value="P:methylation"/>
    <property type="evidence" value="ECO:0007669"/>
    <property type="project" value="UniProtKB-KW"/>
</dbReference>
<evidence type="ECO:0000313" key="7">
    <source>
        <dbReference type="Proteomes" id="UP000095751"/>
    </source>
</evidence>
<dbReference type="AlphaFoldDB" id="A0A1E7FAN8"/>
<feature type="region of interest" description="Disordered" evidence="5">
    <location>
        <begin position="355"/>
        <end position="383"/>
    </location>
</feature>
<feature type="region of interest" description="Disordered" evidence="5">
    <location>
        <begin position="1"/>
        <end position="69"/>
    </location>
</feature>
<protein>
    <recommendedName>
        <fullName evidence="8">Methyltransferase</fullName>
    </recommendedName>
</protein>
<dbReference type="GO" id="GO:0005737">
    <property type="term" value="C:cytoplasm"/>
    <property type="evidence" value="ECO:0007669"/>
    <property type="project" value="TreeGrafter"/>
</dbReference>
<feature type="compositionally biased region" description="Acidic residues" evidence="5">
    <location>
        <begin position="20"/>
        <end position="30"/>
    </location>
</feature>